<evidence type="ECO:0000256" key="1">
    <source>
        <dbReference type="SAM" id="SignalP"/>
    </source>
</evidence>
<feature type="signal peptide" evidence="1">
    <location>
        <begin position="1"/>
        <end position="24"/>
    </location>
</feature>
<dbReference type="InterPro" id="IPR053145">
    <property type="entry name" value="AB_hydrolase_Est10"/>
</dbReference>
<dbReference type="PANTHER" id="PTHR43265">
    <property type="entry name" value="ESTERASE ESTD"/>
    <property type="match status" value="1"/>
</dbReference>
<dbReference type="GO" id="GO:0052689">
    <property type="term" value="F:carboxylic ester hydrolase activity"/>
    <property type="evidence" value="ECO:0007669"/>
    <property type="project" value="TreeGrafter"/>
</dbReference>
<accession>A0A0E2EEC1</accession>
<feature type="chain" id="PRO_5002393552" description="Serine aminopeptidase S33 domain-containing protein" evidence="1">
    <location>
        <begin position="25"/>
        <end position="316"/>
    </location>
</feature>
<dbReference type="InterPro" id="IPR022742">
    <property type="entry name" value="Hydrolase_4"/>
</dbReference>
<comment type="caution">
    <text evidence="3">The sequence shown here is derived from an EMBL/GenBank/DDBJ whole genome shotgun (WGS) entry which is preliminary data.</text>
</comment>
<dbReference type="EMBL" id="AGDV01000021">
    <property type="protein sequence ID" value="EMB30572.1"/>
    <property type="molecule type" value="Genomic_DNA"/>
</dbReference>
<organism evidence="3">
    <name type="scientific">Treponema denticola H-22</name>
    <dbReference type="NCBI Taxonomy" id="999432"/>
    <lineage>
        <taxon>Bacteria</taxon>
        <taxon>Pseudomonadati</taxon>
        <taxon>Spirochaetota</taxon>
        <taxon>Spirochaetia</taxon>
        <taxon>Spirochaetales</taxon>
        <taxon>Treponemataceae</taxon>
        <taxon>Treponema</taxon>
    </lineage>
</organism>
<evidence type="ECO:0000259" key="2">
    <source>
        <dbReference type="Pfam" id="PF12146"/>
    </source>
</evidence>
<reference evidence="3" key="1">
    <citation type="submission" date="2012-01" db="EMBL/GenBank/DDBJ databases">
        <title>The Genome Sequence of Treponema denticola H-22.</title>
        <authorList>
            <consortium name="The Broad Institute Genome Sequencing Platform"/>
            <person name="Earl A."/>
            <person name="Ward D."/>
            <person name="Feldgarden M."/>
            <person name="Gevers D."/>
            <person name="Blanton J.M."/>
            <person name="Fenno C.J."/>
            <person name="Baranova O.V."/>
            <person name="Mathney J."/>
            <person name="Dewhirst F.E."/>
            <person name="Izard J."/>
            <person name="Young S.K."/>
            <person name="Zeng Q."/>
            <person name="Gargeya S."/>
            <person name="Fitzgerald M."/>
            <person name="Haas B."/>
            <person name="Abouelleil A."/>
            <person name="Alvarado L."/>
            <person name="Arachchi H.M."/>
            <person name="Berlin A."/>
            <person name="Chapman S.B."/>
            <person name="Gearin G."/>
            <person name="Goldberg J."/>
            <person name="Griggs A."/>
            <person name="Gujja S."/>
            <person name="Hansen M."/>
            <person name="Heiman D."/>
            <person name="Howarth C."/>
            <person name="Larimer J."/>
            <person name="Lui A."/>
            <person name="MacDonald P.J.P."/>
            <person name="McCowen C."/>
            <person name="Montmayeur A."/>
            <person name="Murphy C."/>
            <person name="Neiman D."/>
            <person name="Pearson M."/>
            <person name="Priest M."/>
            <person name="Roberts A."/>
            <person name="Saif S."/>
            <person name="Shea T."/>
            <person name="Sisk P."/>
            <person name="Stolte C."/>
            <person name="Sykes S."/>
            <person name="Wortman J."/>
            <person name="Nusbaum C."/>
            <person name="Birren B."/>
        </authorList>
    </citation>
    <scope>NUCLEOTIDE SEQUENCE [LARGE SCALE GENOMIC DNA]</scope>
    <source>
        <strain evidence="3">H-22</strain>
    </source>
</reference>
<dbReference type="Proteomes" id="UP000011705">
    <property type="component" value="Chromosome"/>
</dbReference>
<dbReference type="SUPFAM" id="SSF53474">
    <property type="entry name" value="alpha/beta-Hydrolases"/>
    <property type="match status" value="1"/>
</dbReference>
<dbReference type="RefSeq" id="WP_002685691.1">
    <property type="nucleotide sequence ID" value="NZ_CM001795.1"/>
</dbReference>
<dbReference type="HOGENOM" id="CLU_033707_1_0_12"/>
<dbReference type="PATRIC" id="fig|999432.5.peg.2345"/>
<evidence type="ECO:0000313" key="3">
    <source>
        <dbReference type="EMBL" id="EMB30572.1"/>
    </source>
</evidence>
<gene>
    <name evidence="3" type="ORF">HMPREF9726_02257</name>
</gene>
<dbReference type="Gene3D" id="3.40.50.1820">
    <property type="entry name" value="alpha/beta hydrolase"/>
    <property type="match status" value="1"/>
</dbReference>
<proteinExistence type="predicted"/>
<dbReference type="Pfam" id="PF12146">
    <property type="entry name" value="Hydrolase_4"/>
    <property type="match status" value="1"/>
</dbReference>
<dbReference type="InterPro" id="IPR029058">
    <property type="entry name" value="AB_hydrolase_fold"/>
</dbReference>
<name>A0A0E2EEC1_TREDN</name>
<dbReference type="AlphaFoldDB" id="A0A0E2EEC1"/>
<dbReference type="PANTHER" id="PTHR43265:SF1">
    <property type="entry name" value="ESTERASE ESTD"/>
    <property type="match status" value="1"/>
</dbReference>
<protein>
    <recommendedName>
        <fullName evidence="2">Serine aminopeptidase S33 domain-containing protein</fullName>
    </recommendedName>
</protein>
<sequence>MFRFKNFRFITAVLFLFSALSLYGADLEIKAEGTVLAGTLLFPKAEKPVSVCIIVPGSGPIDRDGNSSFNLRADTYKLLAEGLAENGIASFRYDKRGVGKSLPAQFKEEDIRFETNVQDLKAIISHLKSLKKFKKIFLIGHSEGSLVSILCAKTEKVDGFISIAGVGKNSADLILEQIEKNPANPKALINSSKQIIEKLKSGKMEENVPLVLNSLFRKSVQPYLISWFKYEPKKEIAQLKIPVLVIQGGNDIQVGVEDSKLLSSAKEGIELKIIEKMTHTLKEINSPQEQMKTYIDPSYPISKDLVLAITEFVNKN</sequence>
<feature type="domain" description="Serine aminopeptidase S33" evidence="2">
    <location>
        <begin position="73"/>
        <end position="281"/>
    </location>
</feature>
<keyword evidence="1" id="KW-0732">Signal</keyword>